<dbReference type="PANTHER" id="PTHR11960">
    <property type="entry name" value="EUKARYOTIC TRANSLATION INITIATION FACTOR 4E RELATED"/>
    <property type="match status" value="1"/>
</dbReference>
<keyword evidence="2 6" id="KW-0396">Initiation factor</keyword>
<gene>
    <name evidence="7" type="ORF">EIN_228380</name>
</gene>
<dbReference type="GO" id="GO:0003743">
    <property type="term" value="F:translation initiation factor activity"/>
    <property type="evidence" value="ECO:0007669"/>
    <property type="project" value="UniProtKB-KW"/>
</dbReference>
<dbReference type="AlphaFoldDB" id="A0A0A1U659"/>
<dbReference type="KEGG" id="eiv:EIN_228380"/>
<dbReference type="Pfam" id="PF01652">
    <property type="entry name" value="IF4E"/>
    <property type="match status" value="1"/>
</dbReference>
<keyword evidence="4 6" id="KW-0694">RNA-binding</keyword>
<name>A0A0A1U659_ENTIV</name>
<dbReference type="EMBL" id="KB206756">
    <property type="protein sequence ID" value="ELP88375.1"/>
    <property type="molecule type" value="Genomic_DNA"/>
</dbReference>
<evidence type="ECO:0000313" key="7">
    <source>
        <dbReference type="EMBL" id="ELP88375.1"/>
    </source>
</evidence>
<dbReference type="GO" id="GO:0000340">
    <property type="term" value="F:RNA 7-methylguanosine cap binding"/>
    <property type="evidence" value="ECO:0007669"/>
    <property type="project" value="TreeGrafter"/>
</dbReference>
<dbReference type="Proteomes" id="UP000014680">
    <property type="component" value="Unassembled WGS sequence"/>
</dbReference>
<evidence type="ECO:0000256" key="4">
    <source>
        <dbReference type="ARBA" id="ARBA00022884"/>
    </source>
</evidence>
<evidence type="ECO:0000313" key="8">
    <source>
        <dbReference type="Proteomes" id="UP000014680"/>
    </source>
</evidence>
<sequence>MDEIHLLDEKWQVSTESNTSSSSTVSVGELLVTITSVEDFWGCYEAMGDFTEMKTGTDLYFLKGESKIADNYRKIVFQFPTSNKEVFNNAWLNILLACLGESMTYTEQIRGVLFSCRADYKVTIFLSRSCEEEVMKKLIEQIRSYNLLTNDVKIKYTNINKGGFLDSK</sequence>
<evidence type="ECO:0000256" key="6">
    <source>
        <dbReference type="RuleBase" id="RU004374"/>
    </source>
</evidence>
<proteinExistence type="inferred from homology"/>
<evidence type="ECO:0000256" key="3">
    <source>
        <dbReference type="ARBA" id="ARBA00022845"/>
    </source>
</evidence>
<comment type="similarity">
    <text evidence="1 6">Belongs to the eukaryotic initiation factor 4E family.</text>
</comment>
<accession>A0A0A1U659</accession>
<dbReference type="VEuPathDB" id="AmoebaDB:EIN_228380"/>
<dbReference type="GO" id="GO:0006417">
    <property type="term" value="P:regulation of translation"/>
    <property type="evidence" value="ECO:0007669"/>
    <property type="project" value="UniProtKB-KW"/>
</dbReference>
<dbReference type="GeneID" id="14887064"/>
<dbReference type="RefSeq" id="XP_004255146.1">
    <property type="nucleotide sequence ID" value="XM_004255098.1"/>
</dbReference>
<dbReference type="InterPro" id="IPR023398">
    <property type="entry name" value="TIF_eIF4e-like"/>
</dbReference>
<dbReference type="PANTHER" id="PTHR11960:SF8">
    <property type="entry name" value="EUKARYOTIC TRANSLATION INITIATION FACTOR 4E1-RELATED"/>
    <property type="match status" value="1"/>
</dbReference>
<dbReference type="GO" id="GO:0016281">
    <property type="term" value="C:eukaryotic translation initiation factor 4F complex"/>
    <property type="evidence" value="ECO:0007669"/>
    <property type="project" value="TreeGrafter"/>
</dbReference>
<protein>
    <submittedName>
        <fullName evidence="7">Uncharacterized protein</fullName>
    </submittedName>
</protein>
<dbReference type="InterPro" id="IPR001040">
    <property type="entry name" value="TIF_eIF_4E"/>
</dbReference>
<keyword evidence="8" id="KW-1185">Reference proteome</keyword>
<reference evidence="7 8" key="1">
    <citation type="submission" date="2012-10" db="EMBL/GenBank/DDBJ databases">
        <authorList>
            <person name="Zafar N."/>
            <person name="Inman J."/>
            <person name="Hall N."/>
            <person name="Lorenzi H."/>
            <person name="Caler E."/>
        </authorList>
    </citation>
    <scope>NUCLEOTIDE SEQUENCE [LARGE SCALE GENOMIC DNA]</scope>
    <source>
        <strain evidence="7 8">IP1</strain>
    </source>
</reference>
<organism evidence="7 8">
    <name type="scientific">Entamoeba invadens IP1</name>
    <dbReference type="NCBI Taxonomy" id="370355"/>
    <lineage>
        <taxon>Eukaryota</taxon>
        <taxon>Amoebozoa</taxon>
        <taxon>Evosea</taxon>
        <taxon>Archamoebae</taxon>
        <taxon>Mastigamoebida</taxon>
        <taxon>Entamoebidae</taxon>
        <taxon>Entamoeba</taxon>
    </lineage>
</organism>
<evidence type="ECO:0000256" key="2">
    <source>
        <dbReference type="ARBA" id="ARBA00022540"/>
    </source>
</evidence>
<keyword evidence="5 6" id="KW-0648">Protein biosynthesis</keyword>
<keyword evidence="3" id="KW-0810">Translation regulation</keyword>
<dbReference type="SUPFAM" id="SSF55418">
    <property type="entry name" value="eIF4e-like"/>
    <property type="match status" value="1"/>
</dbReference>
<evidence type="ECO:0000256" key="1">
    <source>
        <dbReference type="ARBA" id="ARBA00009860"/>
    </source>
</evidence>
<dbReference type="OrthoDB" id="25918at2759"/>
<evidence type="ECO:0000256" key="5">
    <source>
        <dbReference type="ARBA" id="ARBA00022917"/>
    </source>
</evidence>
<dbReference type="Gene3D" id="3.30.760.10">
    <property type="entry name" value="RNA Cap, Translation Initiation Factor Eif4e"/>
    <property type="match status" value="1"/>
</dbReference>